<evidence type="ECO:0000256" key="1">
    <source>
        <dbReference type="SAM" id="Coils"/>
    </source>
</evidence>
<evidence type="ECO:0000313" key="3">
    <source>
        <dbReference type="EMBL" id="WZL71236.1"/>
    </source>
</evidence>
<protein>
    <submittedName>
        <fullName evidence="3">Uncharacterized protein</fullName>
    </submittedName>
</protein>
<name>A0ABZ2YB02_9FIRM</name>
<accession>A0ABZ2YB02</accession>
<evidence type="ECO:0000256" key="2">
    <source>
        <dbReference type="SAM" id="SignalP"/>
    </source>
</evidence>
<sequence>MNKLFTITVAAGLLLSSSISVFAVETNCINPTTQSIKTESESVKKPRRKFYRCDVEKWVEQGIISREQAEQWKAFNKKYEAKRKKEMDQVRKMTKEERSSYFEKKKLERKNYFEELVKENIITQEQADKIKEQILQRHKNREKENR</sequence>
<dbReference type="EMBL" id="CP121687">
    <property type="protein sequence ID" value="WZL71236.1"/>
    <property type="molecule type" value="Genomic_DNA"/>
</dbReference>
<evidence type="ECO:0000313" key="4">
    <source>
        <dbReference type="Proteomes" id="UP001486565"/>
    </source>
</evidence>
<keyword evidence="2" id="KW-0732">Signal</keyword>
<keyword evidence="4" id="KW-1185">Reference proteome</keyword>
<feature type="chain" id="PRO_5046410183" evidence="2">
    <location>
        <begin position="24"/>
        <end position="146"/>
    </location>
</feature>
<dbReference type="RefSeq" id="WP_341878200.1">
    <property type="nucleotide sequence ID" value="NZ_CP121687.1"/>
</dbReference>
<feature type="signal peptide" evidence="2">
    <location>
        <begin position="1"/>
        <end position="23"/>
    </location>
</feature>
<reference evidence="3 4" key="1">
    <citation type="submission" date="2023-03" db="EMBL/GenBank/DDBJ databases">
        <title>Novel Species.</title>
        <authorList>
            <person name="Ma S."/>
        </authorList>
    </citation>
    <scope>NUCLEOTIDE SEQUENCE [LARGE SCALE GENOMIC DNA]</scope>
    <source>
        <strain evidence="3 4">LIND6LT2</strain>
    </source>
</reference>
<feature type="coiled-coil region" evidence="1">
    <location>
        <begin position="76"/>
        <end position="133"/>
    </location>
</feature>
<keyword evidence="1" id="KW-0175">Coiled coil</keyword>
<organism evidence="3 4">
    <name type="scientific">Defluviitalea saccharophila</name>
    <dbReference type="NCBI Taxonomy" id="879970"/>
    <lineage>
        <taxon>Bacteria</taxon>
        <taxon>Bacillati</taxon>
        <taxon>Bacillota</taxon>
        <taxon>Clostridia</taxon>
        <taxon>Lachnospirales</taxon>
        <taxon>Defluviitaleaceae</taxon>
        <taxon>Defluviitalea</taxon>
    </lineage>
</organism>
<gene>
    <name evidence="3" type="ORF">QBE51_06925</name>
</gene>
<proteinExistence type="predicted"/>
<dbReference type="Proteomes" id="UP001486565">
    <property type="component" value="Chromosome"/>
</dbReference>